<keyword evidence="1" id="KW-0472">Membrane</keyword>
<dbReference type="AlphaFoldDB" id="A0A2D4LKQ1"/>
<protein>
    <submittedName>
        <fullName evidence="2">Uncharacterized protein</fullName>
    </submittedName>
</protein>
<keyword evidence="1" id="KW-0812">Transmembrane</keyword>
<feature type="transmembrane region" description="Helical" evidence="1">
    <location>
        <begin position="16"/>
        <end position="32"/>
    </location>
</feature>
<evidence type="ECO:0000256" key="1">
    <source>
        <dbReference type="SAM" id="Phobius"/>
    </source>
</evidence>
<keyword evidence="1" id="KW-1133">Transmembrane helix</keyword>
<reference evidence="2" key="2">
    <citation type="submission" date="2017-11" db="EMBL/GenBank/DDBJ databases">
        <title>Coralsnake Venomics: Analyses of Venom Gland Transcriptomes and Proteomes of Six Brazilian Taxa.</title>
        <authorList>
            <person name="Aird S.D."/>
            <person name="Jorge da Silva N."/>
            <person name="Qiu L."/>
            <person name="Villar-Briones A."/>
            <person name="Aparecida-Saddi V."/>
            <person name="Campos-Telles M.P."/>
            <person name="Grau M."/>
            <person name="Mikheyev A.S."/>
        </authorList>
    </citation>
    <scope>NUCLEOTIDE SEQUENCE</scope>
    <source>
        <tissue evidence="2">Venom_gland</tissue>
    </source>
</reference>
<organism evidence="2">
    <name type="scientific">Micrurus spixii</name>
    <name type="common">Amazon coral snake</name>
    <dbReference type="NCBI Taxonomy" id="129469"/>
    <lineage>
        <taxon>Eukaryota</taxon>
        <taxon>Metazoa</taxon>
        <taxon>Chordata</taxon>
        <taxon>Craniata</taxon>
        <taxon>Vertebrata</taxon>
        <taxon>Euteleostomi</taxon>
        <taxon>Lepidosauria</taxon>
        <taxon>Squamata</taxon>
        <taxon>Bifurcata</taxon>
        <taxon>Unidentata</taxon>
        <taxon>Episquamata</taxon>
        <taxon>Toxicofera</taxon>
        <taxon>Serpentes</taxon>
        <taxon>Colubroidea</taxon>
        <taxon>Elapidae</taxon>
        <taxon>Elapinae</taxon>
        <taxon>Micrurus</taxon>
    </lineage>
</organism>
<reference evidence="2" key="1">
    <citation type="submission" date="2017-07" db="EMBL/GenBank/DDBJ databases">
        <authorList>
            <person name="Mikheyev A."/>
            <person name="Grau M."/>
        </authorList>
    </citation>
    <scope>NUCLEOTIDE SEQUENCE</scope>
    <source>
        <tissue evidence="2">Venom_gland</tissue>
    </source>
</reference>
<accession>A0A2D4LKQ1</accession>
<dbReference type="EMBL" id="IACM01023346">
    <property type="protein sequence ID" value="LAB21458.1"/>
    <property type="molecule type" value="Transcribed_RNA"/>
</dbReference>
<evidence type="ECO:0000313" key="2">
    <source>
        <dbReference type="EMBL" id="LAB21458.1"/>
    </source>
</evidence>
<sequence>MKICTAKELKTGLTKAYYYILIFFKCFLVQTIKQKANHVNIKFKSQNAVFIQTFSKLLIQITIFLKFIHLKYRCKNQDINDTSLASGTNAVNVLHTKAPT</sequence>
<proteinExistence type="predicted"/>
<name>A0A2D4LKQ1_9SAUR</name>